<dbReference type="InterPro" id="IPR004155">
    <property type="entry name" value="PBS_lyase_HEAT"/>
</dbReference>
<name>A0ABZ2LW11_9BACT</name>
<evidence type="ECO:0000313" key="2">
    <source>
        <dbReference type="EMBL" id="WXB14515.1"/>
    </source>
</evidence>
<dbReference type="Proteomes" id="UP001370348">
    <property type="component" value="Chromosome"/>
</dbReference>
<dbReference type="Pfam" id="PF13646">
    <property type="entry name" value="HEAT_2"/>
    <property type="match status" value="1"/>
</dbReference>
<feature type="chain" id="PRO_5046174490" evidence="1">
    <location>
        <begin position="29"/>
        <end position="813"/>
    </location>
</feature>
<dbReference type="Gene3D" id="1.25.10.10">
    <property type="entry name" value="Leucine-rich Repeat Variant"/>
    <property type="match status" value="2"/>
</dbReference>
<dbReference type="EMBL" id="CP089984">
    <property type="protein sequence ID" value="WXB14515.1"/>
    <property type="molecule type" value="Genomic_DNA"/>
</dbReference>
<dbReference type="SMART" id="SM00567">
    <property type="entry name" value="EZ_HEAT"/>
    <property type="match status" value="3"/>
</dbReference>
<feature type="signal peptide" evidence="1">
    <location>
        <begin position="1"/>
        <end position="28"/>
    </location>
</feature>
<gene>
    <name evidence="2" type="ORF">LZC94_42660</name>
</gene>
<organism evidence="2 3">
    <name type="scientific">Pendulispora albinea</name>
    <dbReference type="NCBI Taxonomy" id="2741071"/>
    <lineage>
        <taxon>Bacteria</taxon>
        <taxon>Pseudomonadati</taxon>
        <taxon>Myxococcota</taxon>
        <taxon>Myxococcia</taxon>
        <taxon>Myxococcales</taxon>
        <taxon>Sorangiineae</taxon>
        <taxon>Pendulisporaceae</taxon>
        <taxon>Pendulispora</taxon>
    </lineage>
</organism>
<dbReference type="InterPro" id="IPR011989">
    <property type="entry name" value="ARM-like"/>
</dbReference>
<dbReference type="RefSeq" id="WP_394824137.1">
    <property type="nucleotide sequence ID" value="NZ_CP089984.1"/>
</dbReference>
<dbReference type="SUPFAM" id="SSF48371">
    <property type="entry name" value="ARM repeat"/>
    <property type="match status" value="2"/>
</dbReference>
<keyword evidence="1" id="KW-0732">Signal</keyword>
<keyword evidence="3" id="KW-1185">Reference proteome</keyword>
<reference evidence="2 3" key="1">
    <citation type="submission" date="2021-12" db="EMBL/GenBank/DDBJ databases">
        <title>Discovery of the Pendulisporaceae a myxobacterial family with distinct sporulation behavior and unique specialized metabolism.</title>
        <authorList>
            <person name="Garcia R."/>
            <person name="Popoff A."/>
            <person name="Bader C.D."/>
            <person name="Loehr J."/>
            <person name="Walesch S."/>
            <person name="Walt C."/>
            <person name="Boldt J."/>
            <person name="Bunk B."/>
            <person name="Haeckl F.J.F.P.J."/>
            <person name="Gunesch A.P."/>
            <person name="Birkelbach J."/>
            <person name="Nuebel U."/>
            <person name="Pietschmann T."/>
            <person name="Bach T."/>
            <person name="Mueller R."/>
        </authorList>
    </citation>
    <scope>NUCLEOTIDE SEQUENCE [LARGE SCALE GENOMIC DNA]</scope>
    <source>
        <strain evidence="2 3">MSr11954</strain>
    </source>
</reference>
<protein>
    <submittedName>
        <fullName evidence="2">HEAT repeat domain-containing protein</fullName>
    </submittedName>
</protein>
<accession>A0ABZ2LW11</accession>
<evidence type="ECO:0000313" key="3">
    <source>
        <dbReference type="Proteomes" id="UP001370348"/>
    </source>
</evidence>
<dbReference type="InterPro" id="IPR016024">
    <property type="entry name" value="ARM-type_fold"/>
</dbReference>
<sequence>MQLGSVARSRSPLRLVALLLALPATAHATTEGSAPAGGGLAAIAVSVDLAAGSMRYGSEAVAIELDRNELPDGKSVRIAPVAVGEGRNVVHVVVPSKTRKAAWEAIVAGGESGKGRVVYAGVTGLTRGRSDGEGDRTGAAVDVLARGDGTSIVAVGDLREDLRLCGRETTLLSPQVLDPKSMQLRGASLQRLPRAQRDGAERIAAGLRGGPADVPIGRLLAATGASTALGKPAALTDGNPSTTWAEARSGMGLGEFVVMRAPEAVPLVRFQLTVAPPGANATAGTAPRSFFLVTDTKTFSVTLPEDGWLKPGASYDIALKEPARTSCVALVLDQAYARSNARPEVALAELTAYSEFDVPNASTVSVARLLFGGGPRAQAAAAVLQRAGKRGVDGVMEAWNELDPAGRALGVDVAVITGCEDGAPLLIASLDDKDRNVERKGREKLERCGRAAGPGLVRALGEGPVARRAKLASLLAFLAPSAGLAPIAALLGQGTAADRQTTRGAFLRAARSAEPGKLTELLHDPGRNAEGRLELLRAMGPRIADVRDDALPVLDDLLKNAPSFQTRYVALGPIAELARGGDRASLDRFAALMSRDKEWPVRARAAELALQIPGARQELIERLRDPEPRPREAALRAIAEERLSAAAVTVEALLARDPWTFVRVAAASALGAMPQSPDIDAALAAGLEDPLPQVRVAAVEALGVHRAATYAARVRTLLDEDNAPEVHLAGVHTLAQMCDGSALDRLTELATKAAAPNAEANELTLGLASIDALGKIHPPDLARRLAKVTGKDVRAQVRGAAQLALAAPGICKR</sequence>
<proteinExistence type="predicted"/>
<evidence type="ECO:0000256" key="1">
    <source>
        <dbReference type="SAM" id="SignalP"/>
    </source>
</evidence>